<sequence length="99" mass="11388">MNNSKVYFHCSNETFGISVVESIAAGCIPIVPNTTAHKETVPKDDLRYKENDENDAKMKIEAALRGDFDKYLHELQEHIKKFSEENFHQSFLKIVESLN</sequence>
<dbReference type="KEGG" id="nir:NSED_00285"/>
<dbReference type="InterPro" id="IPR001296">
    <property type="entry name" value="Glyco_trans_1"/>
</dbReference>
<name>K0B8S9_9ARCH</name>
<evidence type="ECO:0000259" key="1">
    <source>
        <dbReference type="Pfam" id="PF00534"/>
    </source>
</evidence>
<dbReference type="GO" id="GO:0016757">
    <property type="term" value="F:glycosyltransferase activity"/>
    <property type="evidence" value="ECO:0007669"/>
    <property type="project" value="InterPro"/>
</dbReference>
<organism evidence="2 3">
    <name type="scientific">Candidatus Nitrosopumilus sediminis</name>
    <dbReference type="NCBI Taxonomy" id="1229909"/>
    <lineage>
        <taxon>Archaea</taxon>
        <taxon>Nitrososphaerota</taxon>
        <taxon>Nitrososphaeria</taxon>
        <taxon>Nitrosopumilales</taxon>
        <taxon>Nitrosopumilaceae</taxon>
        <taxon>Nitrosopumilus</taxon>
    </lineage>
</organism>
<proteinExistence type="predicted"/>
<dbReference type="EMBL" id="CP003843">
    <property type="protein sequence ID" value="AFS81869.1"/>
    <property type="molecule type" value="Genomic_DNA"/>
</dbReference>
<evidence type="ECO:0000313" key="3">
    <source>
        <dbReference type="Proteomes" id="UP000006100"/>
    </source>
</evidence>
<dbReference type="STRING" id="1229909.NSED_00285"/>
<reference evidence="2 3" key="1">
    <citation type="journal article" date="2012" name="J. Bacteriol.">
        <title>Draft Genome Sequence of an Ammonia-Oxidizing Archaeon, "Candidatus Nitrosopumilus sediminis" AR2, from Svalbard in the Arctic Circle.</title>
        <authorList>
            <person name="Park S.J."/>
            <person name="Kim J.G."/>
            <person name="Jung M.Y."/>
            <person name="Kim S.J."/>
            <person name="Cha I.T."/>
            <person name="Ghai R."/>
            <person name="Martin-Cuadrado A.B."/>
            <person name="Rodriguez-Valera F."/>
            <person name="Rhee S.K."/>
        </authorList>
    </citation>
    <scope>NUCLEOTIDE SEQUENCE [LARGE SCALE GENOMIC DNA]</scope>
    <source>
        <strain evidence="2 3">AR2</strain>
    </source>
</reference>
<dbReference type="AlphaFoldDB" id="K0B8S9"/>
<dbReference type="Gene3D" id="3.40.50.2000">
    <property type="entry name" value="Glycogen Phosphorylase B"/>
    <property type="match status" value="1"/>
</dbReference>
<protein>
    <recommendedName>
        <fullName evidence="1">Glycosyl transferase family 1 domain-containing protein</fullName>
    </recommendedName>
</protein>
<gene>
    <name evidence="2" type="ORF">NSED_00285</name>
</gene>
<keyword evidence="3" id="KW-1185">Reference proteome</keyword>
<dbReference type="Proteomes" id="UP000006100">
    <property type="component" value="Chromosome"/>
</dbReference>
<dbReference type="eggNOG" id="arCOG01411">
    <property type="taxonomic scope" value="Archaea"/>
</dbReference>
<dbReference type="SUPFAM" id="SSF53756">
    <property type="entry name" value="UDP-Glycosyltransferase/glycogen phosphorylase"/>
    <property type="match status" value="1"/>
</dbReference>
<evidence type="ECO:0000313" key="2">
    <source>
        <dbReference type="EMBL" id="AFS81869.1"/>
    </source>
</evidence>
<accession>K0B8S9</accession>
<dbReference type="Pfam" id="PF00534">
    <property type="entry name" value="Glycos_transf_1"/>
    <property type="match status" value="1"/>
</dbReference>
<dbReference type="PATRIC" id="fig|1229909.8.peg.58"/>
<feature type="domain" description="Glycosyl transferase family 1" evidence="1">
    <location>
        <begin position="2"/>
        <end position="80"/>
    </location>
</feature>
<dbReference type="HOGENOM" id="CLU_2313646_0_0_2"/>